<evidence type="ECO:0000313" key="2">
    <source>
        <dbReference type="Proteomes" id="UP001549119"/>
    </source>
</evidence>
<organism evidence="1 2">
    <name type="scientific">Methylobacterium radiotolerans</name>
    <dbReference type="NCBI Taxonomy" id="31998"/>
    <lineage>
        <taxon>Bacteria</taxon>
        <taxon>Pseudomonadati</taxon>
        <taxon>Pseudomonadota</taxon>
        <taxon>Alphaproteobacteria</taxon>
        <taxon>Hyphomicrobiales</taxon>
        <taxon>Methylobacteriaceae</taxon>
        <taxon>Methylobacterium</taxon>
    </lineage>
</organism>
<evidence type="ECO:0000313" key="1">
    <source>
        <dbReference type="EMBL" id="MET3867471.1"/>
    </source>
</evidence>
<protein>
    <submittedName>
        <fullName evidence="1">Uncharacterized protein</fullName>
    </submittedName>
</protein>
<dbReference type="EMBL" id="JBEPNW010000002">
    <property type="protein sequence ID" value="MET3867471.1"/>
    <property type="molecule type" value="Genomic_DNA"/>
</dbReference>
<comment type="caution">
    <text evidence="1">The sequence shown here is derived from an EMBL/GenBank/DDBJ whole genome shotgun (WGS) entry which is preliminary data.</text>
</comment>
<accession>A0ABV2NLY8</accession>
<gene>
    <name evidence="1" type="ORF">ABIC20_004780</name>
</gene>
<proteinExistence type="predicted"/>
<sequence>MTVLANLVSRLEDAVRRAAAERYAEQRERIIRTGGAGMI</sequence>
<reference evidence="1 2" key="1">
    <citation type="submission" date="2024-06" db="EMBL/GenBank/DDBJ databases">
        <title>Genomics of switchgrass bacterial isolates.</title>
        <authorList>
            <person name="Shade A."/>
        </authorList>
    </citation>
    <scope>NUCLEOTIDE SEQUENCE [LARGE SCALE GENOMIC DNA]</scope>
    <source>
        <strain evidence="1 2">PvP084</strain>
    </source>
</reference>
<dbReference type="Proteomes" id="UP001549119">
    <property type="component" value="Unassembled WGS sequence"/>
</dbReference>
<name>A0ABV2NLY8_9HYPH</name>
<keyword evidence="2" id="KW-1185">Reference proteome</keyword>